<evidence type="ECO:0000256" key="1">
    <source>
        <dbReference type="ARBA" id="ARBA00022741"/>
    </source>
</evidence>
<evidence type="ECO:0000259" key="4">
    <source>
        <dbReference type="PROSITE" id="PS50011"/>
    </source>
</evidence>
<feature type="region of interest" description="Disordered" evidence="3">
    <location>
        <begin position="1"/>
        <end position="22"/>
    </location>
</feature>
<comment type="caution">
    <text evidence="5">The sequence shown here is derived from an EMBL/GenBank/DDBJ whole genome shotgun (WGS) entry which is preliminary data.</text>
</comment>
<dbReference type="InterPro" id="IPR000719">
    <property type="entry name" value="Prot_kinase_dom"/>
</dbReference>
<accession>A0AAD5MMA8</accession>
<dbReference type="EMBL" id="JAHQIW010001259">
    <property type="protein sequence ID" value="KAJ1351906.1"/>
    <property type="molecule type" value="Genomic_DNA"/>
</dbReference>
<dbReference type="SUPFAM" id="SSF55550">
    <property type="entry name" value="SH2 domain"/>
    <property type="match status" value="1"/>
</dbReference>
<dbReference type="InterPro" id="IPR050198">
    <property type="entry name" value="Non-receptor_tyrosine_kinases"/>
</dbReference>
<protein>
    <recommendedName>
        <fullName evidence="4">Protein kinase domain-containing protein</fullName>
    </recommendedName>
</protein>
<dbReference type="InterPro" id="IPR011009">
    <property type="entry name" value="Kinase-like_dom_sf"/>
</dbReference>
<dbReference type="InterPro" id="IPR036860">
    <property type="entry name" value="SH2_dom_sf"/>
</dbReference>
<name>A0AAD5MMA8_PARTN</name>
<dbReference type="AlphaFoldDB" id="A0AAD5MMA8"/>
<keyword evidence="2" id="KW-0067">ATP-binding</keyword>
<organism evidence="5 6">
    <name type="scientific">Parelaphostrongylus tenuis</name>
    <name type="common">Meningeal worm</name>
    <dbReference type="NCBI Taxonomy" id="148309"/>
    <lineage>
        <taxon>Eukaryota</taxon>
        <taxon>Metazoa</taxon>
        <taxon>Ecdysozoa</taxon>
        <taxon>Nematoda</taxon>
        <taxon>Chromadorea</taxon>
        <taxon>Rhabditida</taxon>
        <taxon>Rhabditina</taxon>
        <taxon>Rhabditomorpha</taxon>
        <taxon>Strongyloidea</taxon>
        <taxon>Metastrongylidae</taxon>
        <taxon>Parelaphostrongylus</taxon>
    </lineage>
</organism>
<dbReference type="GO" id="GO:0004672">
    <property type="term" value="F:protein kinase activity"/>
    <property type="evidence" value="ECO:0007669"/>
    <property type="project" value="InterPro"/>
</dbReference>
<evidence type="ECO:0000256" key="2">
    <source>
        <dbReference type="ARBA" id="ARBA00022840"/>
    </source>
</evidence>
<dbReference type="Pfam" id="PF07714">
    <property type="entry name" value="PK_Tyr_Ser-Thr"/>
    <property type="match status" value="1"/>
</dbReference>
<dbReference type="InterPro" id="IPR001245">
    <property type="entry name" value="Ser-Thr/Tyr_kinase_cat_dom"/>
</dbReference>
<evidence type="ECO:0000313" key="6">
    <source>
        <dbReference type="Proteomes" id="UP001196413"/>
    </source>
</evidence>
<feature type="domain" description="Protein kinase" evidence="4">
    <location>
        <begin position="144"/>
        <end position="276"/>
    </location>
</feature>
<dbReference type="Proteomes" id="UP001196413">
    <property type="component" value="Unassembled WGS sequence"/>
</dbReference>
<reference evidence="5" key="1">
    <citation type="submission" date="2021-06" db="EMBL/GenBank/DDBJ databases">
        <title>Parelaphostrongylus tenuis whole genome reference sequence.</title>
        <authorList>
            <person name="Garwood T.J."/>
            <person name="Larsen P.A."/>
            <person name="Fountain-Jones N.M."/>
            <person name="Garbe J.R."/>
            <person name="Macchietto M.G."/>
            <person name="Kania S.A."/>
            <person name="Gerhold R.W."/>
            <person name="Richards J.E."/>
            <person name="Wolf T.M."/>
        </authorList>
    </citation>
    <scope>NUCLEOTIDE SEQUENCE</scope>
    <source>
        <strain evidence="5">MNPRO001-30</strain>
        <tissue evidence="5">Meninges</tissue>
    </source>
</reference>
<dbReference type="GO" id="GO:0005524">
    <property type="term" value="F:ATP binding"/>
    <property type="evidence" value="ECO:0007669"/>
    <property type="project" value="UniProtKB-KW"/>
</dbReference>
<dbReference type="Gene3D" id="3.30.505.10">
    <property type="entry name" value="SH2 domain"/>
    <property type="match status" value="1"/>
</dbReference>
<gene>
    <name evidence="5" type="ORF">KIN20_008080</name>
</gene>
<dbReference type="PROSITE" id="PS50011">
    <property type="entry name" value="PROTEIN_KINASE_DOM"/>
    <property type="match status" value="1"/>
</dbReference>
<evidence type="ECO:0000256" key="3">
    <source>
        <dbReference type="SAM" id="MobiDB-lite"/>
    </source>
</evidence>
<dbReference type="Gene3D" id="1.10.510.10">
    <property type="entry name" value="Transferase(Phosphotransferase) domain 1"/>
    <property type="match status" value="1"/>
</dbReference>
<keyword evidence="6" id="KW-1185">Reference proteome</keyword>
<proteinExistence type="predicted"/>
<sequence length="276" mass="31676">MTLTLEKAKAQKRYPNKTSHSNPVLATTAEENFKVEATLGDDESTKTLMICHEIHSTEMHYTEKLRLLIMVSAGDAWLQSKNFYHGYLPREDMPPLLLRNRDFVVRISEANIKGRKTKVRERASSRVISVLVNPQNNDELVPLIKKTSLVGIDTITFKWRVRRSTKSTVLRKGGKIVNVAIKTLTMTNMMTRELIREIMKEVRIMRCLHHTNVVGFVGVVFIDHPLYIALEYVPGKSIRLWPHTTRRHLGNEDGSENSYKVDGTGKHSDIYVYTED</sequence>
<dbReference type="PANTHER" id="PTHR24418">
    <property type="entry name" value="TYROSINE-PROTEIN KINASE"/>
    <property type="match status" value="1"/>
</dbReference>
<dbReference type="SUPFAM" id="SSF56112">
    <property type="entry name" value="Protein kinase-like (PK-like)"/>
    <property type="match status" value="1"/>
</dbReference>
<keyword evidence="1" id="KW-0547">Nucleotide-binding</keyword>
<evidence type="ECO:0000313" key="5">
    <source>
        <dbReference type="EMBL" id="KAJ1351906.1"/>
    </source>
</evidence>